<organism evidence="1 2">
    <name type="scientific">Actinophytocola oryzae</name>
    <dbReference type="NCBI Taxonomy" id="502181"/>
    <lineage>
        <taxon>Bacteria</taxon>
        <taxon>Bacillati</taxon>
        <taxon>Actinomycetota</taxon>
        <taxon>Actinomycetes</taxon>
        <taxon>Pseudonocardiales</taxon>
        <taxon>Pseudonocardiaceae</taxon>
    </lineage>
</organism>
<dbReference type="InterPro" id="IPR005152">
    <property type="entry name" value="Lipase_secreted"/>
</dbReference>
<dbReference type="Proteomes" id="UP000294927">
    <property type="component" value="Unassembled WGS sequence"/>
</dbReference>
<dbReference type="Gene3D" id="1.10.238.10">
    <property type="entry name" value="EF-hand"/>
    <property type="match status" value="1"/>
</dbReference>
<dbReference type="InterPro" id="IPR018247">
    <property type="entry name" value="EF_Hand_1_Ca_BS"/>
</dbReference>
<reference evidence="1 2" key="1">
    <citation type="submission" date="2019-03" db="EMBL/GenBank/DDBJ databases">
        <title>Genomic Encyclopedia of Archaeal and Bacterial Type Strains, Phase II (KMG-II): from individual species to whole genera.</title>
        <authorList>
            <person name="Goeker M."/>
        </authorList>
    </citation>
    <scope>NUCLEOTIDE SEQUENCE [LARGE SCALE GENOMIC DNA]</scope>
    <source>
        <strain evidence="1 2">DSM 45499</strain>
    </source>
</reference>
<dbReference type="EMBL" id="SOCP01000004">
    <property type="protein sequence ID" value="TDV53539.1"/>
    <property type="molecule type" value="Genomic_DNA"/>
</dbReference>
<dbReference type="GO" id="GO:0016042">
    <property type="term" value="P:lipid catabolic process"/>
    <property type="evidence" value="ECO:0007669"/>
    <property type="project" value="InterPro"/>
</dbReference>
<dbReference type="GO" id="GO:0004806">
    <property type="term" value="F:triacylglycerol lipase activity"/>
    <property type="evidence" value="ECO:0007669"/>
    <property type="project" value="InterPro"/>
</dbReference>
<dbReference type="InterPro" id="IPR011992">
    <property type="entry name" value="EF-hand-dom_pair"/>
</dbReference>
<dbReference type="AlphaFoldDB" id="A0A4R7VVQ8"/>
<evidence type="ECO:0000313" key="2">
    <source>
        <dbReference type="Proteomes" id="UP000294927"/>
    </source>
</evidence>
<dbReference type="Gene3D" id="3.40.50.1820">
    <property type="entry name" value="alpha/beta hydrolase"/>
    <property type="match status" value="2"/>
</dbReference>
<protein>
    <submittedName>
        <fullName evidence="1">Secretory lipase</fullName>
    </submittedName>
</protein>
<proteinExistence type="predicted"/>
<name>A0A4R7VVQ8_9PSEU</name>
<dbReference type="RefSeq" id="WP_133902596.1">
    <property type="nucleotide sequence ID" value="NZ_SOCP01000004.1"/>
</dbReference>
<dbReference type="SUPFAM" id="SSF47473">
    <property type="entry name" value="EF-hand"/>
    <property type="match status" value="1"/>
</dbReference>
<dbReference type="SUPFAM" id="SSF53474">
    <property type="entry name" value="alpha/beta-Hydrolases"/>
    <property type="match status" value="1"/>
</dbReference>
<comment type="caution">
    <text evidence="1">The sequence shown here is derived from an EMBL/GenBank/DDBJ whole genome shotgun (WGS) entry which is preliminary data.</text>
</comment>
<gene>
    <name evidence="1" type="ORF">CLV71_1047</name>
</gene>
<dbReference type="PANTHER" id="PTHR34853">
    <property type="match status" value="1"/>
</dbReference>
<sequence>MRTGEVLERHPLPAEFLPGHAEDGNLVRYRGVGHDGIHRVVSGSVFVPVGPAPPGGWPVVSFAHGTTGLADHLAPSRVGLTRYERDHVARWLAEGFVVAAVDYEGLATPGPHPYFHGEAVADDVIDIVRAARELHDQVGRRWVVAGFSHGAHAALFTGLVASRYAPELDFRGTIALAPPVHLPELVRYLTGGGDRPVSLLLPFLLAGVGDDGARPFLTETGRRLVDLATRATLVDMYGAVAGLTNADAGMTDIHRHPGVTRVLRACRVPVTRMDRPVYLTAGSADEIVPAEIVAAFVADLRWAGADVRFDRHEGATHVELLCTGLDRVVAWASRMVRTRTGFDWFDADHDGRLTCDDFTVYALRLAQACGCAPGAGPARAVRTAYAALWRAFAARTGTDADDSVDRTEFTHRVETGAGFAREIAALADAVLCMAAGSDSVSAEEIAAAVRHPGRTDHWLFARV</sequence>
<dbReference type="PANTHER" id="PTHR34853:SF1">
    <property type="entry name" value="LIPASE 5"/>
    <property type="match status" value="1"/>
</dbReference>
<dbReference type="OrthoDB" id="9798122at2"/>
<evidence type="ECO:0000313" key="1">
    <source>
        <dbReference type="EMBL" id="TDV53539.1"/>
    </source>
</evidence>
<dbReference type="PROSITE" id="PS00018">
    <property type="entry name" value="EF_HAND_1"/>
    <property type="match status" value="1"/>
</dbReference>
<keyword evidence="2" id="KW-1185">Reference proteome</keyword>
<dbReference type="InterPro" id="IPR029058">
    <property type="entry name" value="AB_hydrolase_fold"/>
</dbReference>
<dbReference type="Pfam" id="PF03583">
    <property type="entry name" value="LIP"/>
    <property type="match status" value="1"/>
</dbReference>
<accession>A0A4R7VVQ8</accession>